<dbReference type="HOGENOM" id="CLU_2373148_0_0_1"/>
<dbReference type="InParanoid" id="B0DFW6"/>
<protein>
    <submittedName>
        <fullName evidence="1">Predicted protein</fullName>
    </submittedName>
</protein>
<dbReference type="RefSeq" id="XP_001882907.1">
    <property type="nucleotide sequence ID" value="XM_001882872.1"/>
</dbReference>
<accession>B0DFW6</accession>
<dbReference type="KEGG" id="lbc:LACBIDRAFT_300033"/>
<dbReference type="AlphaFoldDB" id="B0DFW6"/>
<organism evidence="2">
    <name type="scientific">Laccaria bicolor (strain S238N-H82 / ATCC MYA-4686)</name>
    <name type="common">Bicoloured deceiver</name>
    <name type="synonym">Laccaria laccata var. bicolor</name>
    <dbReference type="NCBI Taxonomy" id="486041"/>
    <lineage>
        <taxon>Eukaryota</taxon>
        <taxon>Fungi</taxon>
        <taxon>Dikarya</taxon>
        <taxon>Basidiomycota</taxon>
        <taxon>Agaricomycotina</taxon>
        <taxon>Agaricomycetes</taxon>
        <taxon>Agaricomycetidae</taxon>
        <taxon>Agaricales</taxon>
        <taxon>Agaricineae</taxon>
        <taxon>Hydnangiaceae</taxon>
        <taxon>Laccaria</taxon>
    </lineage>
</organism>
<sequence>MFGTQAKLRLNNLIKSPIIFQILSFPSISELRDLQQSSTIVRNQDDVMFVSKGTGFWSSRVEKYHITIVPNTRKSPPPFSKDHVLLFLLDVNFYA</sequence>
<name>B0DFW6_LACBS</name>
<gene>
    <name evidence="1" type="ORF">LACBIDRAFT_300033</name>
</gene>
<dbReference type="EMBL" id="DS547108">
    <property type="protein sequence ID" value="EDR06535.1"/>
    <property type="molecule type" value="Genomic_DNA"/>
</dbReference>
<evidence type="ECO:0000313" key="2">
    <source>
        <dbReference type="Proteomes" id="UP000001194"/>
    </source>
</evidence>
<reference evidence="1 2" key="1">
    <citation type="journal article" date="2008" name="Nature">
        <title>The genome of Laccaria bicolor provides insights into mycorrhizal symbiosis.</title>
        <authorList>
            <person name="Martin F."/>
            <person name="Aerts A."/>
            <person name="Ahren D."/>
            <person name="Brun A."/>
            <person name="Danchin E.G.J."/>
            <person name="Duchaussoy F."/>
            <person name="Gibon J."/>
            <person name="Kohler A."/>
            <person name="Lindquist E."/>
            <person name="Pereda V."/>
            <person name="Salamov A."/>
            <person name="Shapiro H.J."/>
            <person name="Wuyts J."/>
            <person name="Blaudez D."/>
            <person name="Buee M."/>
            <person name="Brokstein P."/>
            <person name="Canbaeck B."/>
            <person name="Cohen D."/>
            <person name="Courty P.E."/>
            <person name="Coutinho P.M."/>
            <person name="Delaruelle C."/>
            <person name="Detter J.C."/>
            <person name="Deveau A."/>
            <person name="DiFazio S."/>
            <person name="Duplessis S."/>
            <person name="Fraissinet-Tachet L."/>
            <person name="Lucic E."/>
            <person name="Frey-Klett P."/>
            <person name="Fourrey C."/>
            <person name="Feussner I."/>
            <person name="Gay G."/>
            <person name="Grimwood J."/>
            <person name="Hoegger P.J."/>
            <person name="Jain P."/>
            <person name="Kilaru S."/>
            <person name="Labbe J."/>
            <person name="Lin Y.C."/>
            <person name="Legue V."/>
            <person name="Le Tacon F."/>
            <person name="Marmeisse R."/>
            <person name="Melayah D."/>
            <person name="Montanini B."/>
            <person name="Muratet M."/>
            <person name="Nehls U."/>
            <person name="Niculita-Hirzel H."/>
            <person name="Oudot-Le Secq M.P."/>
            <person name="Peter M."/>
            <person name="Quesneville H."/>
            <person name="Rajashekar B."/>
            <person name="Reich M."/>
            <person name="Rouhier N."/>
            <person name="Schmutz J."/>
            <person name="Yin T."/>
            <person name="Chalot M."/>
            <person name="Henrissat B."/>
            <person name="Kuees U."/>
            <person name="Lucas S."/>
            <person name="Van de Peer Y."/>
            <person name="Podila G.K."/>
            <person name="Polle A."/>
            <person name="Pukkila P.J."/>
            <person name="Richardson P.M."/>
            <person name="Rouze P."/>
            <person name="Sanders I.R."/>
            <person name="Stajich J.E."/>
            <person name="Tunlid A."/>
            <person name="Tuskan G."/>
            <person name="Grigoriev I.V."/>
        </authorList>
    </citation>
    <scope>NUCLEOTIDE SEQUENCE [LARGE SCALE GENOMIC DNA]</scope>
    <source>
        <strain evidence="2">S238N-H82 / ATCC MYA-4686</strain>
    </source>
</reference>
<dbReference type="Proteomes" id="UP000001194">
    <property type="component" value="Unassembled WGS sequence"/>
</dbReference>
<proteinExistence type="predicted"/>
<keyword evidence="2" id="KW-1185">Reference proteome</keyword>
<evidence type="ECO:0000313" key="1">
    <source>
        <dbReference type="EMBL" id="EDR06535.1"/>
    </source>
</evidence>
<dbReference type="GeneID" id="6078609"/>